<evidence type="ECO:0000313" key="3">
    <source>
        <dbReference type="Proteomes" id="UP000305282"/>
    </source>
</evidence>
<keyword evidence="3" id="KW-1185">Reference proteome</keyword>
<accession>A0A4V3YY25</accession>
<protein>
    <submittedName>
        <fullName evidence="2">FAD-dependent oxidoreductase</fullName>
    </submittedName>
</protein>
<dbReference type="Proteomes" id="UP000305282">
    <property type="component" value="Unassembled WGS sequence"/>
</dbReference>
<comment type="caution">
    <text evidence="2">The sequence shown here is derived from an EMBL/GenBank/DDBJ whole genome shotgun (WGS) entry which is preliminary data.</text>
</comment>
<evidence type="ECO:0000256" key="1">
    <source>
        <dbReference type="SAM" id="MobiDB-lite"/>
    </source>
</evidence>
<sequence>PVGRNGMHRYNNADHSMLTAMLTVENILDGAKHDVWTVNVEQEYHEEKPVSDTGRIVGTGRDAPVIPRR</sequence>
<dbReference type="EMBL" id="SSXH01000851">
    <property type="protein sequence ID" value="THJ37422.1"/>
    <property type="molecule type" value="Genomic_DNA"/>
</dbReference>
<dbReference type="Gene3D" id="3.50.50.60">
    <property type="entry name" value="FAD/NAD(P)-binding domain"/>
    <property type="match status" value="1"/>
</dbReference>
<feature type="region of interest" description="Disordered" evidence="1">
    <location>
        <begin position="45"/>
        <end position="69"/>
    </location>
</feature>
<organism evidence="2 3">
    <name type="scientific">Candidatus Frankia alpina</name>
    <dbReference type="NCBI Taxonomy" id="2699483"/>
    <lineage>
        <taxon>Bacteria</taxon>
        <taxon>Bacillati</taxon>
        <taxon>Actinomycetota</taxon>
        <taxon>Actinomycetes</taxon>
        <taxon>Frankiales</taxon>
        <taxon>Frankiaceae</taxon>
        <taxon>Frankia</taxon>
    </lineage>
</organism>
<gene>
    <name evidence="2" type="ORF">E7Y31_21420</name>
</gene>
<name>A0A4V3YY25_9ACTN</name>
<evidence type="ECO:0000313" key="2">
    <source>
        <dbReference type="EMBL" id="THJ37422.1"/>
    </source>
</evidence>
<reference evidence="2 3" key="1">
    <citation type="submission" date="2019-04" db="EMBL/GenBank/DDBJ databases">
        <title>Draft genome sequences for three unisolated Alnus-infective Frankia Sp+ strains, AgTrS, AiOr and AvVan, the first sequenced Frankia strains able to sporulate in-planta.</title>
        <authorList>
            <person name="Bethencourt L."/>
            <person name="Vautrin F."/>
            <person name="Taib N."/>
            <person name="Dubost A."/>
            <person name="Castro-Garcia L."/>
            <person name="Imbaud O."/>
            <person name="Abrouk D."/>
            <person name="Fournier P."/>
            <person name="Briolay J."/>
            <person name="Nguyen A."/>
            <person name="Normand P."/>
            <person name="Fernandez M.P."/>
            <person name="Brochier-Armanet C."/>
            <person name="Herrera-Belaroussi A."/>
        </authorList>
    </citation>
    <scope>NUCLEOTIDE SEQUENCE [LARGE SCALE GENOMIC DNA]</scope>
    <source>
        <strain evidence="2 3">AvVan</strain>
    </source>
</reference>
<dbReference type="InterPro" id="IPR036188">
    <property type="entry name" value="FAD/NAD-bd_sf"/>
</dbReference>
<proteinExistence type="predicted"/>
<dbReference type="AlphaFoldDB" id="A0A4V3YY25"/>
<feature type="non-terminal residue" evidence="2">
    <location>
        <position position="1"/>
    </location>
</feature>